<feature type="compositionally biased region" description="Low complexity" evidence="1">
    <location>
        <begin position="200"/>
        <end position="224"/>
    </location>
</feature>
<feature type="region of interest" description="Disordered" evidence="1">
    <location>
        <begin position="198"/>
        <end position="324"/>
    </location>
</feature>
<keyword evidence="3" id="KW-1185">Reference proteome</keyword>
<feature type="compositionally biased region" description="Low complexity" evidence="1">
    <location>
        <begin position="352"/>
        <end position="373"/>
    </location>
</feature>
<feature type="compositionally biased region" description="Low complexity" evidence="1">
    <location>
        <begin position="385"/>
        <end position="402"/>
    </location>
</feature>
<name>A0ABP9L0T9_9ACTN</name>
<evidence type="ECO:0000256" key="1">
    <source>
        <dbReference type="SAM" id="MobiDB-lite"/>
    </source>
</evidence>
<dbReference type="Proteomes" id="UP001500124">
    <property type="component" value="Unassembled WGS sequence"/>
</dbReference>
<feature type="compositionally biased region" description="Gly residues" evidence="1">
    <location>
        <begin position="302"/>
        <end position="319"/>
    </location>
</feature>
<protein>
    <recommendedName>
        <fullName evidence="4">Nuclear transport factor 2 family protein</fullName>
    </recommendedName>
</protein>
<feature type="region of interest" description="Disordered" evidence="1">
    <location>
        <begin position="62"/>
        <end position="88"/>
    </location>
</feature>
<proteinExistence type="predicted"/>
<feature type="compositionally biased region" description="Low complexity" evidence="1">
    <location>
        <begin position="234"/>
        <end position="250"/>
    </location>
</feature>
<gene>
    <name evidence="2" type="ORF">GCM10023336_50010</name>
</gene>
<dbReference type="EMBL" id="BAABKC010000076">
    <property type="protein sequence ID" value="GAA5067485.1"/>
    <property type="molecule type" value="Genomic_DNA"/>
</dbReference>
<feature type="region of interest" description="Disordered" evidence="1">
    <location>
        <begin position="345"/>
        <end position="419"/>
    </location>
</feature>
<reference evidence="3" key="1">
    <citation type="journal article" date="2019" name="Int. J. Syst. Evol. Microbiol.">
        <title>The Global Catalogue of Microorganisms (GCM) 10K type strain sequencing project: providing services to taxonomists for standard genome sequencing and annotation.</title>
        <authorList>
            <consortium name="The Broad Institute Genomics Platform"/>
            <consortium name="The Broad Institute Genome Sequencing Center for Infectious Disease"/>
            <person name="Wu L."/>
            <person name="Ma J."/>
        </authorList>
    </citation>
    <scope>NUCLEOTIDE SEQUENCE [LARGE SCALE GENOMIC DNA]</scope>
    <source>
        <strain evidence="3">JCM 18410</strain>
    </source>
</reference>
<evidence type="ECO:0000313" key="3">
    <source>
        <dbReference type="Proteomes" id="UP001500124"/>
    </source>
</evidence>
<comment type="caution">
    <text evidence="2">The sequence shown here is derived from an EMBL/GenBank/DDBJ whole genome shotgun (WGS) entry which is preliminary data.</text>
</comment>
<feature type="compositionally biased region" description="Gly residues" evidence="1">
    <location>
        <begin position="403"/>
        <end position="413"/>
    </location>
</feature>
<organism evidence="2 3">
    <name type="scientific">Streptomyces similanensis</name>
    <dbReference type="NCBI Taxonomy" id="1274988"/>
    <lineage>
        <taxon>Bacteria</taxon>
        <taxon>Bacillati</taxon>
        <taxon>Actinomycetota</taxon>
        <taxon>Actinomycetes</taxon>
        <taxon>Kitasatosporales</taxon>
        <taxon>Streptomycetaceae</taxon>
        <taxon>Streptomyces</taxon>
    </lineage>
</organism>
<accession>A0ABP9L0T9</accession>
<evidence type="ECO:0000313" key="2">
    <source>
        <dbReference type="EMBL" id="GAA5067485.1"/>
    </source>
</evidence>
<feature type="compositionally biased region" description="Low complexity" evidence="1">
    <location>
        <begin position="256"/>
        <end position="301"/>
    </location>
</feature>
<evidence type="ECO:0008006" key="4">
    <source>
        <dbReference type="Google" id="ProtNLM"/>
    </source>
</evidence>
<sequence>MRFRRRKRASVALRAEPEPDFRGIRLVAPLFYPPVMTSRTRGSLAALAVCALLWAGPAGCGAGGARGSGTQEKSPAPVGKVIDHTDEEGRPYREVARQEAPEVGVEVRPDADGSWDVRLTVRRFRFSPAGTAARAAAGRGLARLLVDGRPVGRLRAPDYRLSARLVPRGTHHVTARLYADDDTVWAVSGSAVQSTADITASGPASGPAPGAGASSAAGPSSGAGASAGAGPSAGVGSSSGAPGAGSSAGAPGSGAPGSVSSGGARSPGSSSGAPSRAMGAGPGVPGVAAEPGPVPGSSAGTAGTGADGGRAAGSAGAWGTGRPDLAPASVPPLAAVRAVLAATSPDPAGTWTRAAGPAPGSAPATAIARAPAADVTPGQVPDVTPGQAPAAGPAAARAAGCAAAGGGGRGSPRGPGDAS</sequence>